<gene>
    <name evidence="3" type="ordered locus">Pedsa_2892</name>
</gene>
<protein>
    <recommendedName>
        <fullName evidence="5">Hydrolase</fullName>
    </recommendedName>
</protein>
<name>F0S8G7_PSESL</name>
<dbReference type="Gene3D" id="3.40.50.1110">
    <property type="entry name" value="SGNH hydrolase"/>
    <property type="match status" value="1"/>
</dbReference>
<sequence>MYRTQLILILLSIFLSFQTLAQTSLKKYVSLTVLGKAKETENMFHRVDTTKYPLIPKSVKYLLTNSAGLFVSFKTNSTSIAAKWCTSDKKSSSNMTAIAYEGLDIYIKKDGKWQFAGVGRPGTKSCSESVLVSNMDSSEKECLVYLPLYDETKSLEIGVDENAKISENTNPFQKQIIVYGSSIVQGASASRPGLAYPSRLSRNTGLNFVNIGVSGSAKMEKEVADMVSEMPGDVYVLDCVPNSSPAEIKERTKYLVKKIRSSNPIAPIIIIQTIVREHGYFDKSVGLRVQQQNEEIKRQLEELVKESVKDLYFISADNLLGNDHEATTDGTHPNDLGFDRMIQKFQPEILNVLKKHKII</sequence>
<dbReference type="InterPro" id="IPR013830">
    <property type="entry name" value="SGNH_hydro"/>
</dbReference>
<dbReference type="SUPFAM" id="SSF52266">
    <property type="entry name" value="SGNH hydrolase"/>
    <property type="match status" value="1"/>
</dbReference>
<dbReference type="eggNOG" id="COG2755">
    <property type="taxonomic scope" value="Bacteria"/>
</dbReference>
<dbReference type="OrthoDB" id="5624617at2"/>
<proteinExistence type="predicted"/>
<evidence type="ECO:0000259" key="1">
    <source>
        <dbReference type="Pfam" id="PF14606"/>
    </source>
</evidence>
<dbReference type="GO" id="GO:0016788">
    <property type="term" value="F:hydrolase activity, acting on ester bonds"/>
    <property type="evidence" value="ECO:0007669"/>
    <property type="project" value="UniProtKB-ARBA"/>
</dbReference>
<dbReference type="InterPro" id="IPR051532">
    <property type="entry name" value="Ester_Hydrolysis_Enzymes"/>
</dbReference>
<dbReference type="RefSeq" id="WP_013633916.1">
    <property type="nucleotide sequence ID" value="NC_015177.1"/>
</dbReference>
<accession>F0S8G7</accession>
<evidence type="ECO:0000313" key="3">
    <source>
        <dbReference type="EMBL" id="ADY53431.1"/>
    </source>
</evidence>
<reference evidence="3 4" key="1">
    <citation type="journal article" date="2011" name="Stand. Genomic Sci.">
        <title>Complete genome sequence of the gliding, heparinolytic Pedobacter saltans type strain (113).</title>
        <authorList>
            <person name="Liolios K."/>
            <person name="Sikorski J."/>
            <person name="Lu M."/>
            <person name="Nolan M."/>
            <person name="Lapidus A."/>
            <person name="Lucas S."/>
            <person name="Hammon N."/>
            <person name="Deshpande S."/>
            <person name="Cheng J.F."/>
            <person name="Tapia R."/>
            <person name="Han C."/>
            <person name="Goodwin L."/>
            <person name="Pitluck S."/>
            <person name="Huntemann M."/>
            <person name="Ivanova N."/>
            <person name="Pagani I."/>
            <person name="Mavromatis K."/>
            <person name="Ovchinikova G."/>
            <person name="Pati A."/>
            <person name="Chen A."/>
            <person name="Palaniappan K."/>
            <person name="Land M."/>
            <person name="Hauser L."/>
            <person name="Brambilla E.M."/>
            <person name="Kotsyurbenko O."/>
            <person name="Rohde M."/>
            <person name="Tindall B.J."/>
            <person name="Abt B."/>
            <person name="Goker M."/>
            <person name="Detter J.C."/>
            <person name="Woyke T."/>
            <person name="Bristow J."/>
            <person name="Eisen J.A."/>
            <person name="Markowitz V."/>
            <person name="Hugenholtz P."/>
            <person name="Klenk H.P."/>
            <person name="Kyrpides N.C."/>
        </authorList>
    </citation>
    <scope>NUCLEOTIDE SEQUENCE [LARGE SCALE GENOMIC DNA]</scope>
    <source>
        <strain evidence="4">ATCC 51119 / DSM 12145 / JCM 21818 / LMG 10337 / NBRC 100064 / NCIMB 13643</strain>
    </source>
</reference>
<evidence type="ECO:0000313" key="4">
    <source>
        <dbReference type="Proteomes" id="UP000000310"/>
    </source>
</evidence>
<dbReference type="Pfam" id="PF14607">
    <property type="entry name" value="GxDLY"/>
    <property type="match status" value="1"/>
</dbReference>
<dbReference type="PANTHER" id="PTHR30383">
    <property type="entry name" value="THIOESTERASE 1/PROTEASE 1/LYSOPHOSPHOLIPASE L1"/>
    <property type="match status" value="1"/>
</dbReference>
<dbReference type="EMBL" id="CP002545">
    <property type="protein sequence ID" value="ADY53431.1"/>
    <property type="molecule type" value="Genomic_DNA"/>
</dbReference>
<feature type="domain" description="SGNH hydrolase-type esterase N-terminal" evidence="2">
    <location>
        <begin position="32"/>
        <end position="165"/>
    </location>
</feature>
<dbReference type="InterPro" id="IPR032740">
    <property type="entry name" value="GxDLY"/>
</dbReference>
<dbReference type="AlphaFoldDB" id="F0S8G7"/>
<dbReference type="InterPro" id="IPR036514">
    <property type="entry name" value="SGNH_hydro_sf"/>
</dbReference>
<evidence type="ECO:0000259" key="2">
    <source>
        <dbReference type="Pfam" id="PF14607"/>
    </source>
</evidence>
<dbReference type="Proteomes" id="UP000000310">
    <property type="component" value="Chromosome"/>
</dbReference>
<dbReference type="HOGENOM" id="CLU_064662_0_0_10"/>
<organism evidence="3 4">
    <name type="scientific">Pseudopedobacter saltans (strain ATCC 51119 / DSM 12145 / JCM 21818 / CCUG 39354 / LMG 10337 / NBRC 100064 / NCIMB 13643)</name>
    <name type="common">Pedobacter saltans</name>
    <dbReference type="NCBI Taxonomy" id="762903"/>
    <lineage>
        <taxon>Bacteria</taxon>
        <taxon>Pseudomonadati</taxon>
        <taxon>Bacteroidota</taxon>
        <taxon>Sphingobacteriia</taxon>
        <taxon>Sphingobacteriales</taxon>
        <taxon>Sphingobacteriaceae</taxon>
        <taxon>Pseudopedobacter</taxon>
    </lineage>
</organism>
<dbReference type="Gene3D" id="2.60.120.260">
    <property type="entry name" value="Galactose-binding domain-like"/>
    <property type="match status" value="1"/>
</dbReference>
<dbReference type="KEGG" id="psn:Pedsa_2892"/>
<feature type="domain" description="SGNH hydrolase-type esterase" evidence="1">
    <location>
        <begin position="173"/>
        <end position="349"/>
    </location>
</feature>
<keyword evidence="4" id="KW-1185">Reference proteome</keyword>
<dbReference type="STRING" id="762903.Pedsa_2892"/>
<dbReference type="Pfam" id="PF14606">
    <property type="entry name" value="Lipase_GDSL_3"/>
    <property type="match status" value="1"/>
</dbReference>
<reference evidence="4" key="2">
    <citation type="submission" date="2011-02" db="EMBL/GenBank/DDBJ databases">
        <title>The complete genome of Pedobacter saltans DSM 12145.</title>
        <authorList>
            <consortium name="US DOE Joint Genome Institute (JGI-PGF)"/>
            <person name="Lucas S."/>
            <person name="Copeland A."/>
            <person name="Lapidus A."/>
            <person name="Bruce D."/>
            <person name="Goodwin L."/>
            <person name="Pitluck S."/>
            <person name="Kyrpides N."/>
            <person name="Mavromatis K."/>
            <person name="Pagani I."/>
            <person name="Ivanova N."/>
            <person name="Ovchinnikova G."/>
            <person name="Lu M."/>
            <person name="Detter J.C."/>
            <person name="Han C."/>
            <person name="Land M."/>
            <person name="Hauser L."/>
            <person name="Markowitz V."/>
            <person name="Cheng J.-F."/>
            <person name="Hugenholtz P."/>
            <person name="Woyke T."/>
            <person name="Wu D."/>
            <person name="Tindall B."/>
            <person name="Pomrenke H.G."/>
            <person name="Brambilla E."/>
            <person name="Klenk H.-P."/>
            <person name="Eisen J.A."/>
        </authorList>
    </citation>
    <scope>NUCLEOTIDE SEQUENCE [LARGE SCALE GENOMIC DNA]</scope>
    <source>
        <strain evidence="4">ATCC 51119 / DSM 12145 / JCM 21818 / LMG 10337 / NBRC 100064 / NCIMB 13643</strain>
    </source>
</reference>
<evidence type="ECO:0008006" key="5">
    <source>
        <dbReference type="Google" id="ProtNLM"/>
    </source>
</evidence>
<dbReference type="PANTHER" id="PTHR30383:SF29">
    <property type="entry name" value="SGNH HYDROLASE-TYPE ESTERASE DOMAIN-CONTAINING PROTEIN"/>
    <property type="match status" value="1"/>
</dbReference>